<dbReference type="Gene3D" id="1.25.40.10">
    <property type="entry name" value="Tetratricopeptide repeat domain"/>
    <property type="match status" value="1"/>
</dbReference>
<dbReference type="Pfam" id="PF05036">
    <property type="entry name" value="SPOR"/>
    <property type="match status" value="1"/>
</dbReference>
<dbReference type="Proteomes" id="UP000010808">
    <property type="component" value="Chromosome"/>
</dbReference>
<dbReference type="InterPro" id="IPR007730">
    <property type="entry name" value="SPOR-like_dom"/>
</dbReference>
<dbReference type="GO" id="GO:0042834">
    <property type="term" value="F:peptidoglycan binding"/>
    <property type="evidence" value="ECO:0007669"/>
    <property type="project" value="InterPro"/>
</dbReference>
<dbReference type="AlphaFoldDB" id="L0RBG7"/>
<dbReference type="InterPro" id="IPR011990">
    <property type="entry name" value="TPR-like_helical_dom_sf"/>
</dbReference>
<dbReference type="InterPro" id="IPR036680">
    <property type="entry name" value="SPOR-like_sf"/>
</dbReference>
<evidence type="ECO:0000259" key="2">
    <source>
        <dbReference type="PROSITE" id="PS51724"/>
    </source>
</evidence>
<evidence type="ECO:0000313" key="4">
    <source>
        <dbReference type="Proteomes" id="UP000010808"/>
    </source>
</evidence>
<keyword evidence="4" id="KW-1185">Reference proteome</keyword>
<dbReference type="RefSeq" id="WP_015336705.1">
    <property type="nucleotide sequence ID" value="NC_020055.1"/>
</dbReference>
<accession>L0RBG7</accession>
<organism evidence="3 4">
    <name type="scientific">Maridesulfovibrio hydrothermalis AM13 = DSM 14728</name>
    <dbReference type="NCBI Taxonomy" id="1121451"/>
    <lineage>
        <taxon>Bacteria</taxon>
        <taxon>Pseudomonadati</taxon>
        <taxon>Thermodesulfobacteriota</taxon>
        <taxon>Desulfovibrionia</taxon>
        <taxon>Desulfovibrionales</taxon>
        <taxon>Desulfovibrionaceae</taxon>
        <taxon>Maridesulfovibrio</taxon>
    </lineage>
</organism>
<sequence>MPLVTDAAPPGAQDKMPASDQNTSETVWTVRVASFLNADYAWEFMSYLKSNGYNPALIRLYDSKGRLWRVVQIGDYPEKSQAEISGQLFKKKSGLDYQIKSLPAALIEERRADSRKTPLPVNPVQAGGKAVTGSSKAGMLEQLHGISEEFFYEIDQQDVLRAVSQRQRNVILARIMIRRGYVEDGIKLYEKLVKIYSKDLDLREEYIGALIDNSDYEKASSLLRAWLNDNPQSPRAMRQDARLKLLIGDYTQQQATLGYLLRLRPGDTDSLSARAYGRQQGGDWLGAITSFSELIDKEPDNVEARKALSALLMQRRPRVAFTPSVYLQAEDTITTTLAGSFAMQLDHLTRGEVFYGNTRIYRPEGDGTEKVDKVVNQLAFLFKRDLTRTFIGVFGLGVYEGTASGASVAAGFDWHVHDEGVFSAMVDYNNPWLDEPSAANYDGRYSQLSLTYDGFYNDTWGLFLNGQVRQYVVDSDRLYGTKSLYNIILTRRLLADPDIFVSYSFYRSYFTYDDESYTPFEIVENEAIHTLSASFSKSICDTLFIEGVGGIRSDEFKTSMSYFGGPSFVLKFGPLQFNAGYEYSSDSGLAGGGETQLIRGGLSYVF</sequence>
<dbReference type="EMBL" id="FO203522">
    <property type="protein sequence ID" value="CCO24104.1"/>
    <property type="molecule type" value="Genomic_DNA"/>
</dbReference>
<dbReference type="SUPFAM" id="SSF110997">
    <property type="entry name" value="Sporulation related repeat"/>
    <property type="match status" value="1"/>
</dbReference>
<evidence type="ECO:0000313" key="3">
    <source>
        <dbReference type="EMBL" id="CCO24104.1"/>
    </source>
</evidence>
<feature type="domain" description="SPOR" evidence="2">
    <location>
        <begin position="22"/>
        <end position="102"/>
    </location>
</feature>
<dbReference type="PATRIC" id="fig|1121451.3.peg.2063"/>
<dbReference type="PROSITE" id="PS51724">
    <property type="entry name" value="SPOR"/>
    <property type="match status" value="1"/>
</dbReference>
<gene>
    <name evidence="3" type="ORF">DESAM_21831</name>
</gene>
<dbReference type="KEGG" id="dhy:DESAM_21831"/>
<dbReference type="SUPFAM" id="SSF48452">
    <property type="entry name" value="TPR-like"/>
    <property type="match status" value="1"/>
</dbReference>
<dbReference type="OrthoDB" id="5439531at2"/>
<protein>
    <submittedName>
        <fullName evidence="3">Sporulation domain protein</fullName>
    </submittedName>
</protein>
<dbReference type="Gene3D" id="3.30.70.1070">
    <property type="entry name" value="Sporulation related repeat"/>
    <property type="match status" value="1"/>
</dbReference>
<dbReference type="STRING" id="1121451.DESAM_21831"/>
<reference evidence="3 4" key="1">
    <citation type="submission" date="2012-10" db="EMBL/GenBank/DDBJ databases">
        <authorList>
            <person name="Genoscope - CEA"/>
        </authorList>
    </citation>
    <scope>NUCLEOTIDE SEQUENCE [LARGE SCALE GENOMIC DNA]</scope>
    <source>
        <strain evidence="4">AM13 / DSM 14728</strain>
    </source>
</reference>
<evidence type="ECO:0000256" key="1">
    <source>
        <dbReference type="SAM" id="MobiDB-lite"/>
    </source>
</evidence>
<dbReference type="HOGENOM" id="CLU_444626_0_0_7"/>
<name>L0RBG7_9BACT</name>
<proteinExistence type="predicted"/>
<feature type="region of interest" description="Disordered" evidence="1">
    <location>
        <begin position="1"/>
        <end position="23"/>
    </location>
</feature>
<dbReference type="eggNOG" id="ENOG5031U1U">
    <property type="taxonomic scope" value="Bacteria"/>
</dbReference>